<evidence type="ECO:0000313" key="16">
    <source>
        <dbReference type="Proteomes" id="UP000694546"/>
    </source>
</evidence>
<feature type="domain" description="C2H2-type" evidence="14">
    <location>
        <begin position="501"/>
        <end position="523"/>
    </location>
</feature>
<evidence type="ECO:0000256" key="7">
    <source>
        <dbReference type="ARBA" id="ARBA00022833"/>
    </source>
</evidence>
<feature type="region of interest" description="Disordered" evidence="13">
    <location>
        <begin position="1434"/>
        <end position="1512"/>
    </location>
</feature>
<evidence type="ECO:0000256" key="12">
    <source>
        <dbReference type="PROSITE-ProRule" id="PRU00042"/>
    </source>
</evidence>
<dbReference type="InterPro" id="IPR052251">
    <property type="entry name" value="GH-ZnFinger_Regulators"/>
</dbReference>
<dbReference type="Pfam" id="PF26218">
    <property type="entry name" value="zf_C2H2_ZNF292"/>
    <property type="match status" value="1"/>
</dbReference>
<keyword evidence="6 12" id="KW-0863">Zinc-finger</keyword>
<feature type="compositionally biased region" description="Basic and acidic residues" evidence="13">
    <location>
        <begin position="778"/>
        <end position="790"/>
    </location>
</feature>
<name>A0A8C5AP09_GADMO</name>
<dbReference type="OMA" id="SMFQHRY"/>
<comment type="similarity">
    <text evidence="2">Belongs to the krueppel C2H2-type zinc-finger protein family.</text>
</comment>
<feature type="region of interest" description="Disordered" evidence="13">
    <location>
        <begin position="1325"/>
        <end position="1356"/>
    </location>
</feature>
<dbReference type="SUPFAM" id="SSF57667">
    <property type="entry name" value="beta-beta-alpha zinc fingers"/>
    <property type="match status" value="1"/>
</dbReference>
<feature type="domain" description="C2H2-type" evidence="14">
    <location>
        <begin position="834"/>
        <end position="859"/>
    </location>
</feature>
<feature type="region of interest" description="Disordered" evidence="13">
    <location>
        <begin position="1119"/>
        <end position="1163"/>
    </location>
</feature>
<dbReference type="InterPro" id="IPR036236">
    <property type="entry name" value="Znf_C2H2_sf"/>
</dbReference>
<keyword evidence="4" id="KW-0479">Metal-binding</keyword>
<evidence type="ECO:0000256" key="4">
    <source>
        <dbReference type="ARBA" id="ARBA00022723"/>
    </source>
</evidence>
<keyword evidence="11" id="KW-0539">Nucleus</keyword>
<dbReference type="PANTHER" id="PTHR15507">
    <property type="entry name" value="ZINC FINGER PROTEIN RLF"/>
    <property type="match status" value="1"/>
</dbReference>
<feature type="region of interest" description="Disordered" evidence="13">
    <location>
        <begin position="778"/>
        <end position="817"/>
    </location>
</feature>
<keyword evidence="5" id="KW-0677">Repeat</keyword>
<proteinExistence type="inferred from homology"/>
<dbReference type="GO" id="GO:0008270">
    <property type="term" value="F:zinc ion binding"/>
    <property type="evidence" value="ECO:0007669"/>
    <property type="project" value="UniProtKB-KW"/>
</dbReference>
<dbReference type="GO" id="GO:0000981">
    <property type="term" value="F:DNA-binding transcription factor activity, RNA polymerase II-specific"/>
    <property type="evidence" value="ECO:0007669"/>
    <property type="project" value="TreeGrafter"/>
</dbReference>
<feature type="compositionally biased region" description="Polar residues" evidence="13">
    <location>
        <begin position="1463"/>
        <end position="1480"/>
    </location>
</feature>
<sequence>SVYMLYSQALMHYAGSRNSVEHGFSLLEVYCLSISCFAAARSHLTAQSDGVALVLKRLALSCFELLLTVPENEIPYEAWVQFHNSVQVAHEILQQFGNMDLQALLQITGEGGAWSNPVLTALLTGQPTAPQDVNAYIALEGECFMEMRVRHLEKIGENAKAVVLAKSCSDCCHVSNQAIFRHCFVSLLCMLLPNEEAITEISKLQCKEVLEITSNLEKDGEADKAFVLCTTFLTQQLQQQSHSRSWYLILLWSKQQRKIDPPPESLLERCLQLGAIANTVQHLLYLIRVIRTETKELGLASSVELCVKALQLPKQDDSESRISVLKTVSGLLKDDLEVVRACLLTEFLLGPLPEVFSRLQELHLRPDQKYDQENGLIPNSLRCELLLALKAYWPFDPEFWDWKTLRRHCSGILGLSPEEEEEEEEKHEMVKHVAQEEESVRVASCEQHCSNGGAERRGDKGTHGVTGRHKKNKLLCKICKKSVSGGQMIVHSRRHGDDTSHPCPVCMRAFDNRKDIVSHIKQHIRSFANSRKKLEKDKWPQVSDGDDDIEPGEIKADPSLLSYYKSTKDPDVLHHIVQQSKDEDELITFAYIDSHFELQNRDEYPCPGTNCLKNFKHSKYLYVHLKSDHRGDENVKHFHEMRDRREKCIFCRRHFVSNYHHRKHRKIHYNEHPYMCTVIGCGTQFKTSHELADHKHSHGYQLNFQCQLKGCYVTFSDLGQLYHHEAQHFREAAFTCTSPECKKYYLSKKEFNDHLSTHGITFSEKDFETQRKAKRELFARGDKDTSKGLEQEEEEEDGGGSSSSQCASSWDASSCKGPRGTITSVAVCFDGSKFTCGFERCGMTFSRARDVQRHFKCAHPEHLKLENKDDHHDKERDSKSKSLKVETKQTNEQKGKREPSSPLPLKAEKENNKSSQLNCSETNSTSPCQNDALKDILLGLSKLDLNSVGSSDGPLEPSNVLHLSYCKAIMARSPVVVLQKRPPHMFGDRVKVKRGRVTEEVNLNVGESLATAKPYVCKIYGCDFRTAQSFSLLRHHVIIHSYTMEQAKRFTSIDSFKPFLCQICSKGHKEKINLRLHYIQAHDLSKAAIEKINCTSVRYQKRKKAVVLRREPRKEVVFDIHPSASEEEEEVEEETEQANGTSNNTSERKEEEQDGSSQVRTTRRHNAKSNLCYILTKFNKPFHCVVKDCNSAFSTQGGLVRHLQLFHHYNRSQLVLDKDPDPAGHADVKKDAVKHEPLSHSDEPQPQFQCRFANCQASYHLKSSLVRHTQQQHCQPPEPLQCSYEGCARVFSHASSLKKHILYTHCEYYDSLVLRLQSTHKKPLVGCQKDSLDGNKEEPQEETPTRRFQPDTMRPQDEALQMCQPKHLRSHYPCMIRNCDSVVKYLNSLHRHYFRVHHIRKTDVEKHGDEKYPNLLEPSPGERNVLLRADDFLYTEPGPGGPKEEPALEMQNGNASEERSKHQTTLPLTPAVTVNLSPPSSLRFASDEGPQDSSCSKDGTKSMNESVANPAVRLPLKRKNELSEPCNLPEPLTHLSYKTFDIGTYTPLGFESSFLRFIQEADGMEDELSPIKRKDALRRSCSVKENNQLGVALTRSRRTRSPPLKPQAPAEGLTAEGLMTEEVMTEHQLKSILDRALAGCGGPALEQLQYLRPVVVLDRRLLSASSPLPDLMTPDLCTGMGPSGNIIFSSWLSI</sequence>
<dbReference type="Pfam" id="PF25580">
    <property type="entry name" value="TPR_Rlf"/>
    <property type="match status" value="1"/>
</dbReference>
<organism evidence="15 16">
    <name type="scientific">Gadus morhua</name>
    <name type="common">Atlantic cod</name>
    <dbReference type="NCBI Taxonomy" id="8049"/>
    <lineage>
        <taxon>Eukaryota</taxon>
        <taxon>Metazoa</taxon>
        <taxon>Chordata</taxon>
        <taxon>Craniata</taxon>
        <taxon>Vertebrata</taxon>
        <taxon>Euteleostomi</taxon>
        <taxon>Actinopterygii</taxon>
        <taxon>Neopterygii</taxon>
        <taxon>Teleostei</taxon>
        <taxon>Neoteleostei</taxon>
        <taxon>Acanthomorphata</taxon>
        <taxon>Zeiogadaria</taxon>
        <taxon>Gadariae</taxon>
        <taxon>Gadiformes</taxon>
        <taxon>Gadoidei</taxon>
        <taxon>Gadidae</taxon>
        <taxon>Gadus</taxon>
    </lineage>
</organism>
<keyword evidence="10" id="KW-0804">Transcription</keyword>
<evidence type="ECO:0000313" key="15">
    <source>
        <dbReference type="Ensembl" id="ENSGMOP00000034528.1"/>
    </source>
</evidence>
<keyword evidence="16" id="KW-1185">Reference proteome</keyword>
<feature type="domain" description="C2H2-type" evidence="14">
    <location>
        <begin position="674"/>
        <end position="698"/>
    </location>
</feature>
<evidence type="ECO:0000256" key="2">
    <source>
        <dbReference type="ARBA" id="ARBA00006991"/>
    </source>
</evidence>
<reference evidence="15" key="1">
    <citation type="submission" date="2025-08" db="UniProtKB">
        <authorList>
            <consortium name="Ensembl"/>
        </authorList>
    </citation>
    <scope>IDENTIFICATION</scope>
</reference>
<feature type="region of interest" description="Disordered" evidence="13">
    <location>
        <begin position="866"/>
        <end position="927"/>
    </location>
</feature>
<accession>A0A8C5AP09</accession>
<feature type="domain" description="C2H2-type" evidence="14">
    <location>
        <begin position="704"/>
        <end position="733"/>
    </location>
</feature>
<feature type="compositionally biased region" description="Basic and acidic residues" evidence="13">
    <location>
        <begin position="1330"/>
        <end position="1356"/>
    </location>
</feature>
<dbReference type="InterPro" id="IPR013087">
    <property type="entry name" value="Znf_C2H2_type"/>
</dbReference>
<feature type="compositionally biased region" description="Acidic residues" evidence="13">
    <location>
        <begin position="1125"/>
        <end position="1136"/>
    </location>
</feature>
<dbReference type="Pfam" id="PF25420">
    <property type="entry name" value="zf-C2H2_ZN292"/>
    <property type="match status" value="1"/>
</dbReference>
<comment type="subcellular location">
    <subcellularLocation>
        <location evidence="1">Nucleus</location>
    </subcellularLocation>
</comment>
<dbReference type="Ensembl" id="ENSGMOT00000044389.1">
    <property type="protein sequence ID" value="ENSGMOP00000034528.1"/>
    <property type="gene ID" value="ENSGMOG00000024833.1"/>
</dbReference>
<evidence type="ECO:0000256" key="10">
    <source>
        <dbReference type="ARBA" id="ARBA00023163"/>
    </source>
</evidence>
<dbReference type="InterPro" id="IPR058902">
    <property type="entry name" value="zf_C2H2_ZNF292/Rlf"/>
</dbReference>
<feature type="domain" description="C2H2-type" evidence="14">
    <location>
        <begin position="646"/>
        <end position="673"/>
    </location>
</feature>
<feature type="domain" description="C2H2-type" evidence="14">
    <location>
        <begin position="1182"/>
        <end position="1212"/>
    </location>
</feature>
<dbReference type="GeneTree" id="ENSGT00950000183034"/>
<feature type="domain" description="C2H2-type" evidence="14">
    <location>
        <begin position="1248"/>
        <end position="1278"/>
    </location>
</feature>
<dbReference type="Proteomes" id="UP000694546">
    <property type="component" value="Chromosome 5"/>
</dbReference>
<evidence type="ECO:0000256" key="5">
    <source>
        <dbReference type="ARBA" id="ARBA00022737"/>
    </source>
</evidence>
<dbReference type="PROSITE" id="PS00028">
    <property type="entry name" value="ZINC_FINGER_C2H2_1"/>
    <property type="match status" value="11"/>
</dbReference>
<evidence type="ECO:0000256" key="6">
    <source>
        <dbReference type="ARBA" id="ARBA00022771"/>
    </source>
</evidence>
<keyword evidence="7" id="KW-0862">Zinc</keyword>
<dbReference type="PANTHER" id="PTHR15507:SF18">
    <property type="entry name" value="ZINC FINGER PROTEIN RLF"/>
    <property type="match status" value="1"/>
</dbReference>
<protein>
    <submittedName>
        <fullName evidence="15">Rearranged L-myc fusion</fullName>
    </submittedName>
</protein>
<feature type="compositionally biased region" description="Polar residues" evidence="13">
    <location>
        <begin position="913"/>
        <end position="927"/>
    </location>
</feature>
<keyword evidence="9" id="KW-0238">DNA-binding</keyword>
<feature type="compositionally biased region" description="Basic and acidic residues" evidence="13">
    <location>
        <begin position="866"/>
        <end position="899"/>
    </location>
</feature>
<evidence type="ECO:0000256" key="3">
    <source>
        <dbReference type="ARBA" id="ARBA00022553"/>
    </source>
</evidence>
<dbReference type="GO" id="GO:0005634">
    <property type="term" value="C:nucleus"/>
    <property type="evidence" value="ECO:0007669"/>
    <property type="project" value="UniProtKB-SubCell"/>
</dbReference>
<evidence type="ECO:0000259" key="14">
    <source>
        <dbReference type="PROSITE" id="PS50157"/>
    </source>
</evidence>
<dbReference type="SMART" id="SM00355">
    <property type="entry name" value="ZnF_C2H2"/>
    <property type="match status" value="14"/>
</dbReference>
<evidence type="ECO:0000256" key="9">
    <source>
        <dbReference type="ARBA" id="ARBA00023125"/>
    </source>
</evidence>
<feature type="compositionally biased region" description="Polar residues" evidence="13">
    <location>
        <begin position="1491"/>
        <end position="1507"/>
    </location>
</feature>
<dbReference type="GO" id="GO:0003677">
    <property type="term" value="F:DNA binding"/>
    <property type="evidence" value="ECO:0007669"/>
    <property type="project" value="UniProtKB-KW"/>
</dbReference>
<feature type="domain" description="C2H2-type" evidence="14">
    <location>
        <begin position="1280"/>
        <end position="1305"/>
    </location>
</feature>
<feature type="domain" description="C2H2-type" evidence="14">
    <location>
        <begin position="604"/>
        <end position="634"/>
    </location>
</feature>
<evidence type="ECO:0000256" key="13">
    <source>
        <dbReference type="SAM" id="MobiDB-lite"/>
    </source>
</evidence>
<evidence type="ECO:0000256" key="11">
    <source>
        <dbReference type="ARBA" id="ARBA00023242"/>
    </source>
</evidence>
<reference evidence="15" key="2">
    <citation type="submission" date="2025-09" db="UniProtKB">
        <authorList>
            <consortium name="Ensembl"/>
        </authorList>
    </citation>
    <scope>IDENTIFICATION</scope>
</reference>
<dbReference type="Gene3D" id="3.30.160.60">
    <property type="entry name" value="Classic Zinc Finger"/>
    <property type="match status" value="5"/>
</dbReference>
<feature type="compositionally biased region" description="Low complexity" evidence="13">
    <location>
        <begin position="802"/>
        <end position="815"/>
    </location>
</feature>
<evidence type="ECO:0000256" key="8">
    <source>
        <dbReference type="ARBA" id="ARBA00023015"/>
    </source>
</evidence>
<dbReference type="PROSITE" id="PS50157">
    <property type="entry name" value="ZINC_FINGER_C2H2_2"/>
    <property type="match status" value="9"/>
</dbReference>
<dbReference type="InterPro" id="IPR057986">
    <property type="entry name" value="TPR_Rlf/292/654"/>
</dbReference>
<keyword evidence="8" id="KW-0805">Transcription regulation</keyword>
<keyword evidence="3" id="KW-0597">Phosphoprotein</keyword>
<evidence type="ECO:0000256" key="1">
    <source>
        <dbReference type="ARBA" id="ARBA00004123"/>
    </source>
</evidence>